<dbReference type="EMBL" id="JAPQKO010000007">
    <property type="protein sequence ID" value="KAJ5152458.1"/>
    <property type="molecule type" value="Genomic_DNA"/>
</dbReference>
<gene>
    <name evidence="3" type="ORF">N7492_009738</name>
    <name evidence="2" type="ORF">N7492_010723</name>
</gene>
<keyword evidence="4" id="KW-1185">Reference proteome</keyword>
<comment type="caution">
    <text evidence="2">The sequence shown here is derived from an EMBL/GenBank/DDBJ whole genome shotgun (WGS) entry which is preliminary data.</text>
</comment>
<evidence type="ECO:0000313" key="4">
    <source>
        <dbReference type="Proteomes" id="UP001146351"/>
    </source>
</evidence>
<protein>
    <submittedName>
        <fullName evidence="2">Uncharacterized protein</fullName>
    </submittedName>
</protein>
<evidence type="ECO:0000313" key="2">
    <source>
        <dbReference type="EMBL" id="KAJ5150372.1"/>
    </source>
</evidence>
<name>A0A9W9HJ78_9EURO</name>
<sequence length="186" mass="21423">MAISSILNEDTPRTRKARSVPRDIQASRANPIQEREQKDSNNDFHRPDRVRKSKGPLWRVRSRWEQCRWRIIGYLYQMEMWEQINANERDLSKPAAPRQPLIPTLREVKDCLLNVPRSNTGIDGDDKTCSDHSETQLPSAEAAQERKKQARRMSAVIVQRLGLGILLHGGIRYLPFVVPVGDFSLI</sequence>
<feature type="compositionally biased region" description="Basic and acidic residues" evidence="1">
    <location>
        <begin position="33"/>
        <end position="47"/>
    </location>
</feature>
<dbReference type="AlphaFoldDB" id="A0A9W9HJ78"/>
<evidence type="ECO:0000256" key="1">
    <source>
        <dbReference type="SAM" id="MobiDB-lite"/>
    </source>
</evidence>
<dbReference type="EMBL" id="JAPQKO010000009">
    <property type="protein sequence ID" value="KAJ5150372.1"/>
    <property type="molecule type" value="Genomic_DNA"/>
</dbReference>
<reference evidence="2" key="1">
    <citation type="submission" date="2022-11" db="EMBL/GenBank/DDBJ databases">
        <authorList>
            <person name="Petersen C."/>
        </authorList>
    </citation>
    <scope>NUCLEOTIDE SEQUENCE</scope>
    <source>
        <strain evidence="2">IBT 21917</strain>
    </source>
</reference>
<proteinExistence type="predicted"/>
<organism evidence="2 4">
    <name type="scientific">Penicillium capsulatum</name>
    <dbReference type="NCBI Taxonomy" id="69766"/>
    <lineage>
        <taxon>Eukaryota</taxon>
        <taxon>Fungi</taxon>
        <taxon>Dikarya</taxon>
        <taxon>Ascomycota</taxon>
        <taxon>Pezizomycotina</taxon>
        <taxon>Eurotiomycetes</taxon>
        <taxon>Eurotiomycetidae</taxon>
        <taxon>Eurotiales</taxon>
        <taxon>Aspergillaceae</taxon>
        <taxon>Penicillium</taxon>
    </lineage>
</organism>
<feature type="compositionally biased region" description="Basic and acidic residues" evidence="1">
    <location>
        <begin position="124"/>
        <end position="134"/>
    </location>
</feature>
<reference evidence="2" key="2">
    <citation type="journal article" date="2023" name="IMA Fungus">
        <title>Comparative genomic study of the Penicillium genus elucidates a diverse pangenome and 15 lateral gene transfer events.</title>
        <authorList>
            <person name="Petersen C."/>
            <person name="Sorensen T."/>
            <person name="Nielsen M.R."/>
            <person name="Sondergaard T.E."/>
            <person name="Sorensen J.L."/>
            <person name="Fitzpatrick D.A."/>
            <person name="Frisvad J.C."/>
            <person name="Nielsen K.L."/>
        </authorList>
    </citation>
    <scope>NUCLEOTIDE SEQUENCE</scope>
    <source>
        <strain evidence="2">IBT 21917</strain>
    </source>
</reference>
<feature type="region of interest" description="Disordered" evidence="1">
    <location>
        <begin position="1"/>
        <end position="52"/>
    </location>
</feature>
<feature type="region of interest" description="Disordered" evidence="1">
    <location>
        <begin position="122"/>
        <end position="145"/>
    </location>
</feature>
<dbReference type="Proteomes" id="UP001146351">
    <property type="component" value="Unassembled WGS sequence"/>
</dbReference>
<evidence type="ECO:0000313" key="3">
    <source>
        <dbReference type="EMBL" id="KAJ5152458.1"/>
    </source>
</evidence>
<accession>A0A9W9HJ78</accession>